<keyword evidence="5 7" id="KW-0539">Nucleus</keyword>
<evidence type="ECO:0000313" key="11">
    <source>
        <dbReference type="Proteomes" id="UP001218188"/>
    </source>
</evidence>
<dbReference type="GO" id="GO:0035267">
    <property type="term" value="C:NuA4 histone acetyltransferase complex"/>
    <property type="evidence" value="ECO:0007669"/>
    <property type="project" value="InterPro"/>
</dbReference>
<evidence type="ECO:0000256" key="4">
    <source>
        <dbReference type="ARBA" id="ARBA00023163"/>
    </source>
</evidence>
<feature type="compositionally biased region" description="Low complexity" evidence="8">
    <location>
        <begin position="987"/>
        <end position="1036"/>
    </location>
</feature>
<feature type="region of interest" description="Disordered" evidence="8">
    <location>
        <begin position="560"/>
        <end position="579"/>
    </location>
</feature>
<evidence type="ECO:0000256" key="1">
    <source>
        <dbReference type="ARBA" id="ARBA00004123"/>
    </source>
</evidence>
<organism evidence="10 11">
    <name type="scientific">Mycena alexandri</name>
    <dbReference type="NCBI Taxonomy" id="1745969"/>
    <lineage>
        <taxon>Eukaryota</taxon>
        <taxon>Fungi</taxon>
        <taxon>Dikarya</taxon>
        <taxon>Basidiomycota</taxon>
        <taxon>Agaricomycotina</taxon>
        <taxon>Agaricomycetes</taxon>
        <taxon>Agaricomycetidae</taxon>
        <taxon>Agaricales</taxon>
        <taxon>Marasmiineae</taxon>
        <taxon>Mycenaceae</taxon>
        <taxon>Mycena</taxon>
    </lineage>
</organism>
<dbReference type="PANTHER" id="PTHR14898">
    <property type="entry name" value="ENHANCER OF POLYCOMB"/>
    <property type="match status" value="1"/>
</dbReference>
<keyword evidence="3 7" id="KW-0805">Transcription regulation</keyword>
<reference evidence="10" key="1">
    <citation type="submission" date="2023-03" db="EMBL/GenBank/DDBJ databases">
        <title>Massive genome expansion in bonnet fungi (Mycena s.s.) driven by repeated elements and novel gene families across ecological guilds.</title>
        <authorList>
            <consortium name="Lawrence Berkeley National Laboratory"/>
            <person name="Harder C.B."/>
            <person name="Miyauchi S."/>
            <person name="Viragh M."/>
            <person name="Kuo A."/>
            <person name="Thoen E."/>
            <person name="Andreopoulos B."/>
            <person name="Lu D."/>
            <person name="Skrede I."/>
            <person name="Drula E."/>
            <person name="Henrissat B."/>
            <person name="Morin E."/>
            <person name="Kohler A."/>
            <person name="Barry K."/>
            <person name="LaButti K."/>
            <person name="Morin E."/>
            <person name="Salamov A."/>
            <person name="Lipzen A."/>
            <person name="Mereny Z."/>
            <person name="Hegedus B."/>
            <person name="Baldrian P."/>
            <person name="Stursova M."/>
            <person name="Weitz H."/>
            <person name="Taylor A."/>
            <person name="Grigoriev I.V."/>
            <person name="Nagy L.G."/>
            <person name="Martin F."/>
            <person name="Kauserud H."/>
        </authorList>
    </citation>
    <scope>NUCLEOTIDE SEQUENCE</scope>
    <source>
        <strain evidence="10">CBHHK200</strain>
    </source>
</reference>
<evidence type="ECO:0000256" key="8">
    <source>
        <dbReference type="SAM" id="MobiDB-lite"/>
    </source>
</evidence>
<feature type="compositionally biased region" description="Low complexity" evidence="8">
    <location>
        <begin position="171"/>
        <end position="184"/>
    </location>
</feature>
<feature type="region of interest" description="Disordered" evidence="8">
    <location>
        <begin position="69"/>
        <end position="95"/>
    </location>
</feature>
<dbReference type="Pfam" id="PF10513">
    <property type="entry name" value="EPL1"/>
    <property type="match status" value="1"/>
</dbReference>
<feature type="domain" description="Enhancer of polycomb-like N-terminal" evidence="9">
    <location>
        <begin position="14"/>
        <end position="214"/>
    </location>
</feature>
<dbReference type="AlphaFoldDB" id="A0AAD6SYZ9"/>
<feature type="compositionally biased region" description="Pro residues" evidence="8">
    <location>
        <begin position="714"/>
        <end position="726"/>
    </location>
</feature>
<evidence type="ECO:0000256" key="6">
    <source>
        <dbReference type="ARBA" id="ARBA00025513"/>
    </source>
</evidence>
<comment type="subcellular location">
    <subcellularLocation>
        <location evidence="1 7">Nucleus</location>
    </subcellularLocation>
</comment>
<evidence type="ECO:0000256" key="7">
    <source>
        <dbReference type="RuleBase" id="RU361124"/>
    </source>
</evidence>
<evidence type="ECO:0000313" key="10">
    <source>
        <dbReference type="EMBL" id="KAJ7035651.1"/>
    </source>
</evidence>
<keyword evidence="4 7" id="KW-0804">Transcription</keyword>
<accession>A0AAD6SYZ9</accession>
<feature type="compositionally biased region" description="Polar residues" evidence="8">
    <location>
        <begin position="71"/>
        <end position="83"/>
    </location>
</feature>
<comment type="function">
    <text evidence="6">Component of the NuA4 histone acetyltransferase complex which is involved in transcriptional activation of selected genes principally by acetylation of nucleosomal histone H4 and H2A. The NuA4 complex is also involved in DNA repair. Involved in gene silencing by neighboring heterochromatin, blockage of the silencing spreading along the chromosome, and required for cell cycle progression through G2/M.</text>
</comment>
<dbReference type="InterPro" id="IPR024943">
    <property type="entry name" value="Enhancer_polycomb"/>
</dbReference>
<feature type="region of interest" description="Disordered" evidence="8">
    <location>
        <begin position="159"/>
        <end position="196"/>
    </location>
</feature>
<feature type="region of interest" description="Disordered" evidence="8">
    <location>
        <begin position="34"/>
        <end position="55"/>
    </location>
</feature>
<dbReference type="EMBL" id="JARJCM010000049">
    <property type="protein sequence ID" value="KAJ7035651.1"/>
    <property type="molecule type" value="Genomic_DNA"/>
</dbReference>
<sequence>MPRLVNPPTTLRNRNRITNKYRLKIIHGNIEADPFQADEDDEKSRSNLAVAGVDQDDANEHHLQAVLSEAAQRNASTSRPSRGSNDKKASVPAAYIPTPDSTGIVDNYEQLYPSNQWKDPVSYVFTSTTVEEATSNALAHDCTYYMDERDKEWLDKNNEEARGEGTSAQGAMSSPSSVRSSARSAKAKGKEPEQSSPVVINEDEFELVVGLFEKVTHEKTEHLHLSLEGMAFPPFSDYQETFAAPLVQADFAAFVVPSWIPPPSTLLRIARAVYPHWKERRLEREGHRIIPILNGDENDTLNESYICFRRREIKAARKTRASQVTSSDKLLRLQGEFSYPLDLAKAVLAREGLKQESARHAQNVWEKRMAVVDLKRKFPALGDKADEELLIDKERPVKKAETPRLPGLKIRTPNDPNSTASVSARIEPVMRPAARSAMIQSKIDIELTRQRDHHWEDGINNAYQTPATPYTSRAFKYVPPAGSPPWPVSSAFPDADAPVHCAVRVRVGRGGRIMLDRRRPTTAPPMSIVKASRSSLFGPPPSDDEMDVEDTNRLKERWRFDSDDGPAVGPDGPDEQDRVLTDEYDPKYLRHSMCLLSENDHQSLTTDTTLHFPPSDGSREVTKMGGFRLGMQYLMTRRDASGAQRPFPPGMIPQQPPNGSTVPLAPANGTPISSTQIKKMPPAAGQHLRISANGGMRPPGLPVVGMQNHTSPPRASPPHPAPPQHTPSPNGSNGQVRVNMPHIEQSNGEGVLALPMPNGIVPSHQEPTNHLQPPENMVNGVRANSPARPKSQNQHVNGMPNNYQLAAMMANGGSYLPQTSNLSMQQVQSLKLAFAAGGVNAPSNQDMQVAMQQANGNRQMNPMPNNYLQVPNGANNFNMPLSAGTNINLKLPPARQMNWTATPMRPNSVNGMESGAMNGMNGALNGALNGAMNGVMNGAMNGMNGPMNGSMNGSMNRSMSPSPNHRHAVPVPVRTPSANGSRNGMRPMNGHPNSHSHSMSPHLQHSPSPMSSQSPPRSMQMGSPSMQQQQPFQNVY</sequence>
<gene>
    <name evidence="10" type="ORF">C8F04DRAFT_1098025</name>
</gene>
<dbReference type="InterPro" id="IPR019542">
    <property type="entry name" value="Enhancer_polycomb-like_N"/>
</dbReference>
<dbReference type="GO" id="GO:0006357">
    <property type="term" value="P:regulation of transcription by RNA polymerase II"/>
    <property type="evidence" value="ECO:0007669"/>
    <property type="project" value="InterPro"/>
</dbReference>
<comment type="caution">
    <text evidence="10">The sequence shown here is derived from an EMBL/GenBank/DDBJ whole genome shotgun (WGS) entry which is preliminary data.</text>
</comment>
<dbReference type="GO" id="GO:0005634">
    <property type="term" value="C:nucleus"/>
    <property type="evidence" value="ECO:0007669"/>
    <property type="project" value="UniProtKB-SubCell"/>
</dbReference>
<feature type="region of interest" description="Disordered" evidence="8">
    <location>
        <begin position="691"/>
        <end position="738"/>
    </location>
</feature>
<feature type="region of interest" description="Disordered" evidence="8">
    <location>
        <begin position="950"/>
        <end position="1036"/>
    </location>
</feature>
<comment type="similarity">
    <text evidence="2 7">Belongs to the enhancer of polycomb family.</text>
</comment>
<name>A0AAD6SYZ9_9AGAR</name>
<proteinExistence type="inferred from homology"/>
<protein>
    <recommendedName>
        <fullName evidence="7">Enhancer of polycomb-like protein</fullName>
    </recommendedName>
</protein>
<evidence type="ECO:0000256" key="5">
    <source>
        <dbReference type="ARBA" id="ARBA00023242"/>
    </source>
</evidence>
<evidence type="ECO:0000259" key="9">
    <source>
        <dbReference type="Pfam" id="PF10513"/>
    </source>
</evidence>
<evidence type="ECO:0000256" key="2">
    <source>
        <dbReference type="ARBA" id="ARBA00008035"/>
    </source>
</evidence>
<keyword evidence="11" id="KW-1185">Reference proteome</keyword>
<feature type="compositionally biased region" description="Low complexity" evidence="8">
    <location>
        <begin position="950"/>
        <end position="960"/>
    </location>
</feature>
<dbReference type="Proteomes" id="UP001218188">
    <property type="component" value="Unassembled WGS sequence"/>
</dbReference>
<evidence type="ECO:0000256" key="3">
    <source>
        <dbReference type="ARBA" id="ARBA00023015"/>
    </source>
</evidence>